<dbReference type="InterPro" id="IPR023772">
    <property type="entry name" value="DNA-bd_HTH_TetR-type_CS"/>
</dbReference>
<dbReference type="PROSITE" id="PS50977">
    <property type="entry name" value="HTH_TETR_2"/>
    <property type="match status" value="1"/>
</dbReference>
<dbReference type="PRINTS" id="PR00455">
    <property type="entry name" value="HTHTETR"/>
</dbReference>
<dbReference type="InterPro" id="IPR001647">
    <property type="entry name" value="HTH_TetR"/>
</dbReference>
<feature type="DNA-binding region" description="H-T-H motif" evidence="2">
    <location>
        <begin position="24"/>
        <end position="43"/>
    </location>
</feature>
<dbReference type="EMBL" id="JBEDNQ010000008">
    <property type="protein sequence ID" value="MEQ3552788.1"/>
    <property type="molecule type" value="Genomic_DNA"/>
</dbReference>
<dbReference type="InterPro" id="IPR039536">
    <property type="entry name" value="TetR_C_Proteobacteria"/>
</dbReference>
<evidence type="ECO:0000256" key="1">
    <source>
        <dbReference type="ARBA" id="ARBA00023125"/>
    </source>
</evidence>
<dbReference type="PANTHER" id="PTHR30055">
    <property type="entry name" value="HTH-TYPE TRANSCRIPTIONAL REGULATOR RUTR"/>
    <property type="match status" value="1"/>
</dbReference>
<dbReference type="PANTHER" id="PTHR30055:SF146">
    <property type="entry name" value="HTH-TYPE TRANSCRIPTIONAL DUAL REGULATOR CECR"/>
    <property type="match status" value="1"/>
</dbReference>
<dbReference type="Pfam" id="PF14246">
    <property type="entry name" value="TetR_C_7"/>
    <property type="match status" value="1"/>
</dbReference>
<reference evidence="4 5" key="1">
    <citation type="submission" date="2024-03" db="EMBL/GenBank/DDBJ databases">
        <title>Draft genome sequence of Pseudonocardia nematodicida JCM 31783.</title>
        <authorList>
            <person name="Butdee W."/>
            <person name="Duangmal K."/>
        </authorList>
    </citation>
    <scope>NUCLEOTIDE SEQUENCE [LARGE SCALE GENOMIC DNA]</scope>
    <source>
        <strain evidence="4 5">JCM 31783</strain>
    </source>
</reference>
<dbReference type="InterPro" id="IPR009057">
    <property type="entry name" value="Homeodomain-like_sf"/>
</dbReference>
<evidence type="ECO:0000313" key="5">
    <source>
        <dbReference type="Proteomes" id="UP001494902"/>
    </source>
</evidence>
<feature type="domain" description="HTH tetR-type" evidence="3">
    <location>
        <begin position="1"/>
        <end position="61"/>
    </location>
</feature>
<dbReference type="Gene3D" id="1.10.357.10">
    <property type="entry name" value="Tetracycline Repressor, domain 2"/>
    <property type="match status" value="1"/>
</dbReference>
<keyword evidence="1 2" id="KW-0238">DNA-binding</keyword>
<dbReference type="Pfam" id="PF00440">
    <property type="entry name" value="TetR_N"/>
    <property type="match status" value="1"/>
</dbReference>
<keyword evidence="5" id="KW-1185">Reference proteome</keyword>
<dbReference type="SUPFAM" id="SSF46689">
    <property type="entry name" value="Homeodomain-like"/>
    <property type="match status" value="1"/>
</dbReference>
<dbReference type="PROSITE" id="PS01081">
    <property type="entry name" value="HTH_TETR_1"/>
    <property type="match status" value="1"/>
</dbReference>
<protein>
    <submittedName>
        <fullName evidence="4">TetR/AcrR family transcriptional regulator</fullName>
    </submittedName>
</protein>
<proteinExistence type="predicted"/>
<evidence type="ECO:0000313" key="4">
    <source>
        <dbReference type="EMBL" id="MEQ3552788.1"/>
    </source>
</evidence>
<comment type="caution">
    <text evidence="4">The sequence shown here is derived from an EMBL/GenBank/DDBJ whole genome shotgun (WGS) entry which is preliminary data.</text>
</comment>
<gene>
    <name evidence="4" type="ORF">WIS52_20160</name>
</gene>
<dbReference type="InterPro" id="IPR050109">
    <property type="entry name" value="HTH-type_TetR-like_transc_reg"/>
</dbReference>
<name>A0ABV1KE96_9PSEU</name>
<dbReference type="Proteomes" id="UP001494902">
    <property type="component" value="Unassembled WGS sequence"/>
</dbReference>
<evidence type="ECO:0000259" key="3">
    <source>
        <dbReference type="PROSITE" id="PS50977"/>
    </source>
</evidence>
<organism evidence="4 5">
    <name type="scientific">Pseudonocardia nematodicida</name>
    <dbReference type="NCBI Taxonomy" id="1206997"/>
    <lineage>
        <taxon>Bacteria</taxon>
        <taxon>Bacillati</taxon>
        <taxon>Actinomycetota</taxon>
        <taxon>Actinomycetes</taxon>
        <taxon>Pseudonocardiales</taxon>
        <taxon>Pseudonocardiaceae</taxon>
        <taxon>Pseudonocardia</taxon>
    </lineage>
</organism>
<evidence type="ECO:0000256" key="2">
    <source>
        <dbReference type="PROSITE-ProRule" id="PRU00335"/>
    </source>
</evidence>
<accession>A0ABV1KE96</accession>
<sequence length="206" mass="22889">MDKRRAIMSGALGVFARDGYARASIDAISSAAAVSTRTIYNHFADKEELFRTVIRESSAQVAEAQFEIIERHLEVDGPAGLEEALVAFGLEWATPTPEYADHYALVRQINAEIEHIPKETVRTWQRTGPHRVMRDLAYRLGRLAERGLLDVDDPDRAALHLALLVSTTSPAYLATTLSPAEVEMMVRAGVRTFLHGHAPDQGRPMR</sequence>